<gene>
    <name evidence="2" type="ORF">N7539_008701</name>
</gene>
<evidence type="ECO:0000313" key="3">
    <source>
        <dbReference type="Proteomes" id="UP001148312"/>
    </source>
</evidence>
<evidence type="ECO:0000256" key="1">
    <source>
        <dbReference type="SAM" id="Coils"/>
    </source>
</evidence>
<dbReference type="AlphaFoldDB" id="A0A9X0BMB3"/>
<name>A0A9X0BMB3_9EURO</name>
<keyword evidence="3" id="KW-1185">Reference proteome</keyword>
<dbReference type="EMBL" id="JAPWDQ010000013">
    <property type="protein sequence ID" value="KAJ5472132.1"/>
    <property type="molecule type" value="Genomic_DNA"/>
</dbReference>
<proteinExistence type="predicted"/>
<protein>
    <submittedName>
        <fullName evidence="2">Uncharacterized protein</fullName>
    </submittedName>
</protein>
<evidence type="ECO:0000313" key="2">
    <source>
        <dbReference type="EMBL" id="KAJ5472132.1"/>
    </source>
</evidence>
<accession>A0A9X0BMB3</accession>
<keyword evidence="1" id="KW-0175">Coiled coil</keyword>
<comment type="caution">
    <text evidence="2">The sequence shown here is derived from an EMBL/GenBank/DDBJ whole genome shotgun (WGS) entry which is preliminary data.</text>
</comment>
<dbReference type="RefSeq" id="XP_056786678.1">
    <property type="nucleotide sequence ID" value="XM_056938296.1"/>
</dbReference>
<reference evidence="2" key="2">
    <citation type="journal article" date="2023" name="IMA Fungus">
        <title>Comparative genomic study of the Penicillium genus elucidates a diverse pangenome and 15 lateral gene transfer events.</title>
        <authorList>
            <person name="Petersen C."/>
            <person name="Sorensen T."/>
            <person name="Nielsen M.R."/>
            <person name="Sondergaard T.E."/>
            <person name="Sorensen J.L."/>
            <person name="Fitzpatrick D.A."/>
            <person name="Frisvad J.C."/>
            <person name="Nielsen K.L."/>
        </authorList>
    </citation>
    <scope>NUCLEOTIDE SEQUENCE</scope>
    <source>
        <strain evidence="2">IBT 30728</strain>
    </source>
</reference>
<sequence length="168" mass="19690">MEIHNLEAKVVNLEKCKKNSEVNMLRLRKFINHATSDNKKLQIENKELKKNMPTPLVESVDVLQQQLQRREYHIDKLEEKNRHLEQKIDWMETLLLTETKNNLDLIIDGVERVDLKLISEAAICLLSNHELQVRKIDSGRAIATRPTSWFSSSLHKVSKLPMPFPLRF</sequence>
<reference evidence="2" key="1">
    <citation type="submission" date="2022-12" db="EMBL/GenBank/DDBJ databases">
        <authorList>
            <person name="Petersen C."/>
        </authorList>
    </citation>
    <scope>NUCLEOTIDE SEQUENCE</scope>
    <source>
        <strain evidence="2">IBT 30728</strain>
    </source>
</reference>
<feature type="coiled-coil region" evidence="1">
    <location>
        <begin position="3"/>
        <end position="94"/>
    </location>
</feature>
<organism evidence="2 3">
    <name type="scientific">Penicillium diatomitis</name>
    <dbReference type="NCBI Taxonomy" id="2819901"/>
    <lineage>
        <taxon>Eukaryota</taxon>
        <taxon>Fungi</taxon>
        <taxon>Dikarya</taxon>
        <taxon>Ascomycota</taxon>
        <taxon>Pezizomycotina</taxon>
        <taxon>Eurotiomycetes</taxon>
        <taxon>Eurotiomycetidae</taxon>
        <taxon>Eurotiales</taxon>
        <taxon>Aspergillaceae</taxon>
        <taxon>Penicillium</taxon>
    </lineage>
</organism>
<dbReference type="Proteomes" id="UP001148312">
    <property type="component" value="Unassembled WGS sequence"/>
</dbReference>
<dbReference type="GeneID" id="81628546"/>